<protein>
    <submittedName>
        <fullName evidence="2">Uncharacterized protein</fullName>
    </submittedName>
</protein>
<dbReference type="OMA" id="LMMDDSP"/>
<evidence type="ECO:0000256" key="1">
    <source>
        <dbReference type="SAM" id="MobiDB-lite"/>
    </source>
</evidence>
<organism evidence="2 3">
    <name type="scientific">Aspergillus novofumigatus (strain IBT 16806)</name>
    <dbReference type="NCBI Taxonomy" id="1392255"/>
    <lineage>
        <taxon>Eukaryota</taxon>
        <taxon>Fungi</taxon>
        <taxon>Dikarya</taxon>
        <taxon>Ascomycota</taxon>
        <taxon>Pezizomycotina</taxon>
        <taxon>Eurotiomycetes</taxon>
        <taxon>Eurotiomycetidae</taxon>
        <taxon>Eurotiales</taxon>
        <taxon>Aspergillaceae</taxon>
        <taxon>Aspergillus</taxon>
        <taxon>Aspergillus subgen. Fumigati</taxon>
    </lineage>
</organism>
<sequence>MSLKRKASFSALSPINTVPVVAGPSRIVEDSPRHLHSRTRKRFRDDRPDEKVVYENTLRWLFNAQKHQHGPAPPVVQDEDEGEDMDSEPLPPSEITDPRQQTLHKFFQTYHSSSSFPNSNDTTARQTHHTSQSETIPLHNCNHIIASPGMSSESSSSNSAPQFASAHADMGMESSSDDSGQDSKRWAGALAWA</sequence>
<evidence type="ECO:0000313" key="2">
    <source>
        <dbReference type="EMBL" id="PKX98321.1"/>
    </source>
</evidence>
<reference evidence="3" key="1">
    <citation type="journal article" date="2018" name="Proc. Natl. Acad. Sci. U.S.A.">
        <title>Linking secondary metabolites to gene clusters through genome sequencing of six diverse Aspergillus species.</title>
        <authorList>
            <person name="Kaerboelling I."/>
            <person name="Vesth T.C."/>
            <person name="Frisvad J.C."/>
            <person name="Nybo J.L."/>
            <person name="Theobald S."/>
            <person name="Kuo A."/>
            <person name="Bowyer P."/>
            <person name="Matsuda Y."/>
            <person name="Mondo S."/>
            <person name="Lyhne E.K."/>
            <person name="Kogle M.E."/>
            <person name="Clum A."/>
            <person name="Lipzen A."/>
            <person name="Salamov A."/>
            <person name="Ngan C.Y."/>
            <person name="Daum C."/>
            <person name="Chiniquy J."/>
            <person name="Barry K."/>
            <person name="LaButti K."/>
            <person name="Haridas S."/>
            <person name="Simmons B.A."/>
            <person name="Magnuson J.K."/>
            <person name="Mortensen U.H."/>
            <person name="Larsen T.O."/>
            <person name="Grigoriev I.V."/>
            <person name="Baker S.E."/>
            <person name="Andersen M.R."/>
        </authorList>
    </citation>
    <scope>NUCLEOTIDE SEQUENCE [LARGE SCALE GENOMIC DNA]</scope>
    <source>
        <strain evidence="3">IBT 16806</strain>
    </source>
</reference>
<gene>
    <name evidence="2" type="ORF">P174DRAFT_456056</name>
</gene>
<comment type="caution">
    <text evidence="2">The sequence shown here is derived from an EMBL/GenBank/DDBJ whole genome shotgun (WGS) entry which is preliminary data.</text>
</comment>
<keyword evidence="3" id="KW-1185">Reference proteome</keyword>
<dbReference type="RefSeq" id="XP_024686916.1">
    <property type="nucleotide sequence ID" value="XM_024829393.1"/>
</dbReference>
<evidence type="ECO:0000313" key="3">
    <source>
        <dbReference type="Proteomes" id="UP000234474"/>
    </source>
</evidence>
<dbReference type="AlphaFoldDB" id="A0A2I1CL22"/>
<name>A0A2I1CL22_ASPN1</name>
<dbReference type="GeneID" id="36536719"/>
<proteinExistence type="predicted"/>
<dbReference type="OrthoDB" id="5336357at2759"/>
<dbReference type="EMBL" id="MSZS01000001">
    <property type="protein sequence ID" value="PKX98321.1"/>
    <property type="molecule type" value="Genomic_DNA"/>
</dbReference>
<feature type="region of interest" description="Disordered" evidence="1">
    <location>
        <begin position="66"/>
        <end position="193"/>
    </location>
</feature>
<dbReference type="Proteomes" id="UP000234474">
    <property type="component" value="Unassembled WGS sequence"/>
</dbReference>
<accession>A0A2I1CL22</accession>
<feature type="compositionally biased region" description="Low complexity" evidence="1">
    <location>
        <begin position="146"/>
        <end position="174"/>
    </location>
</feature>
<dbReference type="VEuPathDB" id="FungiDB:P174DRAFT_456056"/>
<feature type="compositionally biased region" description="Acidic residues" evidence="1">
    <location>
        <begin position="77"/>
        <end position="87"/>
    </location>
</feature>
<feature type="compositionally biased region" description="Polar residues" evidence="1">
    <location>
        <begin position="98"/>
        <end position="135"/>
    </location>
</feature>
<dbReference type="STRING" id="1392255.A0A2I1CL22"/>